<feature type="domain" description="PAC" evidence="11">
    <location>
        <begin position="219"/>
        <end position="271"/>
    </location>
</feature>
<dbReference type="Pfam" id="PF00989">
    <property type="entry name" value="PAS"/>
    <property type="match status" value="1"/>
</dbReference>
<keyword evidence="3 6" id="KW-0597">Phosphoprotein</keyword>
<dbReference type="EC" id="2.7.13.3" evidence="2"/>
<feature type="domain" description="PAC" evidence="11">
    <location>
        <begin position="601"/>
        <end position="653"/>
    </location>
</feature>
<dbReference type="CDD" id="cd00075">
    <property type="entry name" value="HATPase"/>
    <property type="match status" value="1"/>
</dbReference>
<dbReference type="Pfam" id="PF02518">
    <property type="entry name" value="HATPase_c"/>
    <property type="match status" value="1"/>
</dbReference>
<dbReference type="SUPFAM" id="SSF52172">
    <property type="entry name" value="CheY-like"/>
    <property type="match status" value="1"/>
</dbReference>
<dbReference type="InterPro" id="IPR035965">
    <property type="entry name" value="PAS-like_dom_sf"/>
</dbReference>
<dbReference type="Pfam" id="PF13426">
    <property type="entry name" value="PAS_9"/>
    <property type="match status" value="2"/>
</dbReference>
<dbReference type="InterPro" id="IPR001610">
    <property type="entry name" value="PAC"/>
</dbReference>
<evidence type="ECO:0000256" key="5">
    <source>
        <dbReference type="ARBA" id="ARBA00022777"/>
    </source>
</evidence>
<comment type="catalytic activity">
    <reaction evidence="1">
        <text>ATP + protein L-histidine = ADP + protein N-phospho-L-histidine.</text>
        <dbReference type="EC" id="2.7.13.3"/>
    </reaction>
</comment>
<evidence type="ECO:0000256" key="2">
    <source>
        <dbReference type="ARBA" id="ARBA00012438"/>
    </source>
</evidence>
<dbReference type="GO" id="GO:0006355">
    <property type="term" value="P:regulation of DNA-templated transcription"/>
    <property type="evidence" value="ECO:0007669"/>
    <property type="project" value="InterPro"/>
</dbReference>
<dbReference type="KEGG" id="mrtj:KHC33_07650"/>
<dbReference type="AlphaFoldDB" id="A0A8E7EL20"/>
<sequence length="989" mass="112166">MYKNSSLFSDPLRILAVDDDEIVLEASKQYMSTVYSFDIDTARSGAEAMVMIATSHYDAIIADYEMEGMSGLDLLKKLRSSGDETPFIMFTGKGREEVVIASYDNGADGYVQKGGEICSQFAELSHRIRSIIWKKRAEKCLVQSEAQYRQLYEESPLAYITVDNSGKIVRCNKKAGEILGKVVDSLIGMPVLDIYAEQPEGKDRIREIIEEFLNNGVVTDKELVIRREDGTSRWVNVSVQAIRDEQGKILKSNSILQDITERKRAEEALRESEERFRQLFNNASDAIILHEIKAEGRPGRILEVNDSACEMLGYTREEFVSLEVSNLNTPESNALIPTIAPSLLKNHHLTFECTHQRKNGSIVPVEVATHLFHLHDQEVILAICRDITERKHSEKEKEAILSGLKDIVVEYIDREMKIIWGNKATQDAFHLGDSFIGKFCYQIIHGRDSPCPGCTAIKAIETGVFQEGEITTPDGRHWMIRSNPVIENGYVTSVVHLAIDITQRKSAEEALGRSEQRLHDIIDFLPDATFVVDKNGIVIAWNRAIEEMTGIRASDIIGKTNYEYSIPFYGERRPILIDLAMQFDSSISQKYEDFQKEGQKFISESIIANFRGQDVTLWSIASPLFDKSGWFVGAIESIRDISERKRIEDALREARDTLNTVMDSIDALVYVSDMQTHEILFLNEYGKQIWGDAVGKICYLALQCDQDVPCSFCTNHLLLDGDGNPSKTITWEYENSITKRWYQCHDSAIRWIDGRIVRLEIATDISDQKLIEHALRQANRQLNMLTDITRHDILNSINAIQLLLDLMKGKIDVTPVLCEFKNIEHAISLIQSHIEFTRIYKDLGTHAPVWHHLSGSIQNFSDKYYLDIINSTMDIDIYADPLMAKVFDNLIDNSIRHGQKVTRISLSNLMNGETYILFFEDNGVGIPAHEKKLIFERGYGNNTGFGLFFIREIMSATGISIEETGTPGKGVKFEIHIPKGLWRNHNAAE</sequence>
<dbReference type="SMART" id="SM00086">
    <property type="entry name" value="PAC"/>
    <property type="match status" value="4"/>
</dbReference>
<feature type="domain" description="Histidine kinase" evidence="8">
    <location>
        <begin position="883"/>
        <end position="981"/>
    </location>
</feature>
<dbReference type="SMART" id="SM00448">
    <property type="entry name" value="REC"/>
    <property type="match status" value="1"/>
</dbReference>
<dbReference type="PROSITE" id="PS50112">
    <property type="entry name" value="PAS"/>
    <property type="match status" value="3"/>
</dbReference>
<dbReference type="CDD" id="cd00156">
    <property type="entry name" value="REC"/>
    <property type="match status" value="1"/>
</dbReference>
<keyword evidence="13" id="KW-1185">Reference proteome</keyword>
<name>A0A8E7EL20_9EURY</name>
<dbReference type="PROSITE" id="PS50110">
    <property type="entry name" value="RESPONSE_REGULATORY"/>
    <property type="match status" value="1"/>
</dbReference>
<dbReference type="InterPro" id="IPR013656">
    <property type="entry name" value="PAS_4"/>
</dbReference>
<proteinExistence type="predicted"/>
<feature type="coiled-coil region" evidence="7">
    <location>
        <begin position="255"/>
        <end position="282"/>
    </location>
</feature>
<dbReference type="CDD" id="cd00130">
    <property type="entry name" value="PAS"/>
    <property type="match status" value="3"/>
</dbReference>
<evidence type="ECO:0000256" key="6">
    <source>
        <dbReference type="PROSITE-ProRule" id="PRU00169"/>
    </source>
</evidence>
<keyword evidence="7" id="KW-0175">Coiled coil</keyword>
<dbReference type="Gene3D" id="3.30.450.20">
    <property type="entry name" value="PAS domain"/>
    <property type="match status" value="5"/>
</dbReference>
<dbReference type="RefSeq" id="WP_214421117.1">
    <property type="nucleotide sequence ID" value="NZ_CP075546.1"/>
</dbReference>
<dbReference type="Pfam" id="PF08448">
    <property type="entry name" value="PAS_4"/>
    <property type="match status" value="1"/>
</dbReference>
<organism evidence="12 13">
    <name type="scientific">Methanospirillum purgamenti</name>
    <dbReference type="NCBI Taxonomy" id="2834276"/>
    <lineage>
        <taxon>Archaea</taxon>
        <taxon>Methanobacteriati</taxon>
        <taxon>Methanobacteriota</taxon>
        <taxon>Stenosarchaea group</taxon>
        <taxon>Methanomicrobia</taxon>
        <taxon>Methanomicrobiales</taxon>
        <taxon>Methanospirillaceae</taxon>
        <taxon>Methanospirillum</taxon>
    </lineage>
</organism>
<dbReference type="InterPro" id="IPR001789">
    <property type="entry name" value="Sig_transdc_resp-reg_receiver"/>
</dbReference>
<accession>A0A8E7EL20</accession>
<keyword evidence="4" id="KW-0808">Transferase</keyword>
<dbReference type="InterPro" id="IPR003594">
    <property type="entry name" value="HATPase_dom"/>
</dbReference>
<feature type="domain" description="PAS" evidence="10">
    <location>
        <begin position="144"/>
        <end position="216"/>
    </location>
</feature>
<dbReference type="SUPFAM" id="SSF55874">
    <property type="entry name" value="ATPase domain of HSP90 chaperone/DNA topoisomerase II/histidine kinase"/>
    <property type="match status" value="1"/>
</dbReference>
<evidence type="ECO:0000256" key="3">
    <source>
        <dbReference type="ARBA" id="ARBA00022553"/>
    </source>
</evidence>
<evidence type="ECO:0000259" key="8">
    <source>
        <dbReference type="PROSITE" id="PS50109"/>
    </source>
</evidence>
<dbReference type="InterPro" id="IPR000700">
    <property type="entry name" value="PAS-assoc_C"/>
</dbReference>
<dbReference type="InterPro" id="IPR011006">
    <property type="entry name" value="CheY-like_superfamily"/>
</dbReference>
<dbReference type="InterPro" id="IPR013767">
    <property type="entry name" value="PAS_fold"/>
</dbReference>
<dbReference type="Pfam" id="PF00072">
    <property type="entry name" value="Response_reg"/>
    <property type="match status" value="1"/>
</dbReference>
<feature type="modified residue" description="4-aspartylphosphate" evidence="6">
    <location>
        <position position="63"/>
    </location>
</feature>
<dbReference type="InterPro" id="IPR000014">
    <property type="entry name" value="PAS"/>
</dbReference>
<evidence type="ECO:0000313" key="13">
    <source>
        <dbReference type="Proteomes" id="UP000680656"/>
    </source>
</evidence>
<evidence type="ECO:0000259" key="11">
    <source>
        <dbReference type="PROSITE" id="PS50113"/>
    </source>
</evidence>
<feature type="domain" description="Response regulatory" evidence="9">
    <location>
        <begin position="13"/>
        <end position="128"/>
    </location>
</feature>
<dbReference type="GO" id="GO:0000160">
    <property type="term" value="P:phosphorelay signal transduction system"/>
    <property type="evidence" value="ECO:0007669"/>
    <property type="project" value="InterPro"/>
</dbReference>
<dbReference type="SMART" id="SM00091">
    <property type="entry name" value="PAS"/>
    <property type="match status" value="5"/>
</dbReference>
<dbReference type="PANTHER" id="PTHR43304:SF1">
    <property type="entry name" value="PAC DOMAIN-CONTAINING PROTEIN"/>
    <property type="match status" value="1"/>
</dbReference>
<dbReference type="SUPFAM" id="SSF55785">
    <property type="entry name" value="PYP-like sensor domain (PAS domain)"/>
    <property type="match status" value="5"/>
</dbReference>
<keyword evidence="5" id="KW-0418">Kinase</keyword>
<dbReference type="PROSITE" id="PS50109">
    <property type="entry name" value="HIS_KIN"/>
    <property type="match status" value="1"/>
</dbReference>
<dbReference type="PANTHER" id="PTHR43304">
    <property type="entry name" value="PHYTOCHROME-LIKE PROTEIN CPH1"/>
    <property type="match status" value="1"/>
</dbReference>
<evidence type="ECO:0000259" key="10">
    <source>
        <dbReference type="PROSITE" id="PS50112"/>
    </source>
</evidence>
<dbReference type="Gene3D" id="3.40.50.2300">
    <property type="match status" value="1"/>
</dbReference>
<feature type="domain" description="PAS" evidence="10">
    <location>
        <begin position="272"/>
        <end position="347"/>
    </location>
</feature>
<protein>
    <recommendedName>
        <fullName evidence="2">histidine kinase</fullName>
        <ecNumber evidence="2">2.7.13.3</ecNumber>
    </recommendedName>
</protein>
<dbReference type="GO" id="GO:0004673">
    <property type="term" value="F:protein histidine kinase activity"/>
    <property type="evidence" value="ECO:0007669"/>
    <property type="project" value="UniProtKB-EC"/>
</dbReference>
<dbReference type="InterPro" id="IPR052162">
    <property type="entry name" value="Sensor_kinase/Photoreceptor"/>
</dbReference>
<dbReference type="SMART" id="SM00387">
    <property type="entry name" value="HATPase_c"/>
    <property type="match status" value="1"/>
</dbReference>
<gene>
    <name evidence="12" type="ORF">KHC33_07650</name>
</gene>
<dbReference type="EMBL" id="CP075546">
    <property type="protein sequence ID" value="QVV90346.1"/>
    <property type="molecule type" value="Genomic_DNA"/>
</dbReference>
<dbReference type="InterPro" id="IPR036890">
    <property type="entry name" value="HATPase_C_sf"/>
</dbReference>
<dbReference type="GeneID" id="65097048"/>
<evidence type="ECO:0000256" key="4">
    <source>
        <dbReference type="ARBA" id="ARBA00022679"/>
    </source>
</evidence>
<evidence type="ECO:0000259" key="9">
    <source>
        <dbReference type="PROSITE" id="PS50110"/>
    </source>
</evidence>
<reference evidence="12 13" key="1">
    <citation type="submission" date="2021-05" db="EMBL/GenBank/DDBJ databases">
        <title>A novel Methanospirillum isolate from a pyrite-forming mixed culture.</title>
        <authorList>
            <person name="Bunk B."/>
            <person name="Sproer C."/>
            <person name="Spring S."/>
            <person name="Pester M."/>
        </authorList>
    </citation>
    <scope>NUCLEOTIDE SEQUENCE [LARGE SCALE GENOMIC DNA]</scope>
    <source>
        <strain evidence="12 13">J.3.6.1-F.2.7.3</strain>
    </source>
</reference>
<evidence type="ECO:0000313" key="12">
    <source>
        <dbReference type="EMBL" id="QVV90346.1"/>
    </source>
</evidence>
<feature type="domain" description="PAS" evidence="10">
    <location>
        <begin position="514"/>
        <end position="560"/>
    </location>
</feature>
<dbReference type="PROSITE" id="PS50113">
    <property type="entry name" value="PAC"/>
    <property type="match status" value="2"/>
</dbReference>
<evidence type="ECO:0000256" key="1">
    <source>
        <dbReference type="ARBA" id="ARBA00000085"/>
    </source>
</evidence>
<dbReference type="Gene3D" id="3.30.565.10">
    <property type="entry name" value="Histidine kinase-like ATPase, C-terminal domain"/>
    <property type="match status" value="1"/>
</dbReference>
<dbReference type="InterPro" id="IPR005467">
    <property type="entry name" value="His_kinase_dom"/>
</dbReference>
<evidence type="ECO:0000256" key="7">
    <source>
        <dbReference type="SAM" id="Coils"/>
    </source>
</evidence>
<dbReference type="Proteomes" id="UP000680656">
    <property type="component" value="Chromosome"/>
</dbReference>
<dbReference type="NCBIfam" id="TIGR00229">
    <property type="entry name" value="sensory_box"/>
    <property type="match status" value="3"/>
</dbReference>